<reference evidence="3" key="1">
    <citation type="journal article" date="2018" name="Nat. Microbiol.">
        <title>Leveraging single-cell genomics to expand the fungal tree of life.</title>
        <authorList>
            <person name="Ahrendt S.R."/>
            <person name="Quandt C.A."/>
            <person name="Ciobanu D."/>
            <person name="Clum A."/>
            <person name="Salamov A."/>
            <person name="Andreopoulos B."/>
            <person name="Cheng J.F."/>
            <person name="Woyke T."/>
            <person name="Pelin A."/>
            <person name="Henrissat B."/>
            <person name="Reynolds N.K."/>
            <person name="Benny G.L."/>
            <person name="Smith M.E."/>
            <person name="James T.Y."/>
            <person name="Grigoriev I.V."/>
        </authorList>
    </citation>
    <scope>NUCLEOTIDE SEQUENCE [LARGE SCALE GENOMIC DNA]</scope>
    <source>
        <strain evidence="3">CSF55</strain>
    </source>
</reference>
<protein>
    <submittedName>
        <fullName evidence="2">Uncharacterized protein</fullName>
    </submittedName>
</protein>
<accession>A0A4P9YCZ2</accession>
<dbReference type="EMBL" id="ML006509">
    <property type="protein sequence ID" value="RKP16471.1"/>
    <property type="molecule type" value="Genomic_DNA"/>
</dbReference>
<sequence>MAEQKAKMGTYTFHNANSVAFPIFNAQINNLSPQLVKSEVAQTAVQISLKNNVIYFTYQENNEAINALKKSLVINNQSYQGFLCVKTQPKFLSLKISSIPYCDNLENLENTVIGQLGIPREMVEDIRILTYFEKPEIRSDKIFVKVKFNTDNDMLNFNYPSKINIYDVECKVECTNHCNYCKSKSHSIAKCDKLFYCQYCKQKRPHKSNDCHKKKAIDKSNAIQQQKEKNEKNNTKKEKNINKTQKNETKNKNFISNDDNIVHPNMFDALSEHSSDMELEECAESKIVSYANVVKGASISSINNNNSNIKTMNVKIRDISTPMIKTKDISSNLLSNFIPNAYQSNFQFIYDLNNSNLNIDPAFNQVISNDISTYMELVSSDEKSSDSEDIDNEQNNNLSKRQKISYSDDINLLNEKDSSVCYGPTESH</sequence>
<dbReference type="Proteomes" id="UP000281549">
    <property type="component" value="Unassembled WGS sequence"/>
</dbReference>
<dbReference type="AlphaFoldDB" id="A0A4P9YCZ2"/>
<feature type="compositionally biased region" description="Basic and acidic residues" evidence="1">
    <location>
        <begin position="226"/>
        <end position="251"/>
    </location>
</feature>
<evidence type="ECO:0000256" key="1">
    <source>
        <dbReference type="SAM" id="MobiDB-lite"/>
    </source>
</evidence>
<evidence type="ECO:0000313" key="2">
    <source>
        <dbReference type="EMBL" id="RKP16471.1"/>
    </source>
</evidence>
<name>A0A4P9YCZ2_ROZAC</name>
<proteinExistence type="predicted"/>
<evidence type="ECO:0000313" key="3">
    <source>
        <dbReference type="Proteomes" id="UP000281549"/>
    </source>
</evidence>
<feature type="compositionally biased region" description="Basic residues" evidence="1">
    <location>
        <begin position="205"/>
        <end position="216"/>
    </location>
</feature>
<organism evidence="2 3">
    <name type="scientific">Rozella allomycis (strain CSF55)</name>
    <dbReference type="NCBI Taxonomy" id="988480"/>
    <lineage>
        <taxon>Eukaryota</taxon>
        <taxon>Fungi</taxon>
        <taxon>Fungi incertae sedis</taxon>
        <taxon>Cryptomycota</taxon>
        <taxon>Cryptomycota incertae sedis</taxon>
        <taxon>Rozella</taxon>
    </lineage>
</organism>
<feature type="region of interest" description="Disordered" evidence="1">
    <location>
        <begin position="379"/>
        <end position="403"/>
    </location>
</feature>
<gene>
    <name evidence="2" type="ORF">ROZALSC1DRAFT_31602</name>
</gene>
<feature type="region of interest" description="Disordered" evidence="1">
    <location>
        <begin position="205"/>
        <end position="257"/>
    </location>
</feature>